<evidence type="ECO:0000313" key="1">
    <source>
        <dbReference type="EMBL" id="CAJ61489.1"/>
    </source>
</evidence>
<evidence type="ECO:0000313" key="2">
    <source>
        <dbReference type="Proteomes" id="UP000000657"/>
    </source>
</evidence>
<sequence length="155" mass="17153">MVRSLRDIMVDVTDDALSAFGLRPPVEVEPDRPPVTFAYLVQVSSDGSRWVADRTEPSGGFEHSSDTAAQVARQVLHRRFVQLRADEDARWRDLWFRADVWSLDQSAGPGHAGRPAPPAVPAGWALSGRHLQTHGITPDAVEVRTPAQVRREVGR</sequence>
<protein>
    <submittedName>
        <fullName evidence="1">Uncharacterized protein</fullName>
    </submittedName>
</protein>
<reference evidence="1 2" key="1">
    <citation type="journal article" date="2007" name="Genome Res.">
        <title>Genome characteristics of facultatively symbiotic Frankia sp. strains reflect host range and host plant biogeography.</title>
        <authorList>
            <person name="Normand P."/>
            <person name="Lapierre P."/>
            <person name="Tisa L.S."/>
            <person name="Gogarten J.P."/>
            <person name="Alloisio N."/>
            <person name="Bagnarol E."/>
            <person name="Bassi C.A."/>
            <person name="Berry A.M."/>
            <person name="Bickhart D.M."/>
            <person name="Choisne N."/>
            <person name="Couloux A."/>
            <person name="Cournoyer B."/>
            <person name="Cruveiller S."/>
            <person name="Daubin V."/>
            <person name="Demange N."/>
            <person name="Francino M.P."/>
            <person name="Goltsman E."/>
            <person name="Huang Y."/>
            <person name="Kopp O.R."/>
            <person name="Labarre L."/>
            <person name="Lapidus A."/>
            <person name="Lavire C."/>
            <person name="Marechal J."/>
            <person name="Martinez M."/>
            <person name="Mastronunzio J.E."/>
            <person name="Mullin B.C."/>
            <person name="Niemann J."/>
            <person name="Pujic P."/>
            <person name="Rawnsley T."/>
            <person name="Rouy Z."/>
            <person name="Schenowitz C."/>
            <person name="Sellstedt A."/>
            <person name="Tavares F."/>
            <person name="Tomkins J.P."/>
            <person name="Vallenet D."/>
            <person name="Valverde C."/>
            <person name="Wall L.G."/>
            <person name="Wang Y."/>
            <person name="Medigue C."/>
            <person name="Benson D.R."/>
        </authorList>
    </citation>
    <scope>NUCLEOTIDE SEQUENCE [LARGE SCALE GENOMIC DNA]</scope>
    <source>
        <strain evidence="2">DSM 45986 / CECT 9034 / ACN14a</strain>
    </source>
</reference>
<keyword evidence="2" id="KW-1185">Reference proteome</keyword>
<dbReference type="KEGG" id="fal:FRAAL2845"/>
<dbReference type="AlphaFoldDB" id="Q0RLW4"/>
<dbReference type="HOGENOM" id="CLU_1692912_0_0_11"/>
<organism evidence="1 2">
    <name type="scientific">Frankia alni (strain DSM 45986 / CECT 9034 / ACN14a)</name>
    <dbReference type="NCBI Taxonomy" id="326424"/>
    <lineage>
        <taxon>Bacteria</taxon>
        <taxon>Bacillati</taxon>
        <taxon>Actinomycetota</taxon>
        <taxon>Actinomycetes</taxon>
        <taxon>Frankiales</taxon>
        <taxon>Frankiaceae</taxon>
        <taxon>Frankia</taxon>
    </lineage>
</organism>
<dbReference type="Proteomes" id="UP000000657">
    <property type="component" value="Chromosome"/>
</dbReference>
<name>Q0RLW4_FRAAA</name>
<accession>Q0RLW4</accession>
<gene>
    <name evidence="1" type="ordered locus">FRAAL2845</name>
</gene>
<proteinExistence type="predicted"/>
<dbReference type="EMBL" id="CT573213">
    <property type="protein sequence ID" value="CAJ61489.1"/>
    <property type="molecule type" value="Genomic_DNA"/>
</dbReference>
<dbReference type="STRING" id="326424.FRAAL2845"/>